<dbReference type="SUPFAM" id="SSF51984">
    <property type="entry name" value="MurCD N-terminal domain"/>
    <property type="match status" value="1"/>
</dbReference>
<evidence type="ECO:0000259" key="19">
    <source>
        <dbReference type="Pfam" id="PF02875"/>
    </source>
</evidence>
<organism evidence="21 22">
    <name type="scientific">Monoglobus pectinilyticus</name>
    <dbReference type="NCBI Taxonomy" id="1981510"/>
    <lineage>
        <taxon>Bacteria</taxon>
        <taxon>Bacillati</taxon>
        <taxon>Bacillota</taxon>
        <taxon>Clostridia</taxon>
        <taxon>Monoglobales</taxon>
        <taxon>Monoglobaceae</taxon>
        <taxon>Monoglobus</taxon>
    </lineage>
</organism>
<comment type="function">
    <text evidence="1 17 18">Cell wall formation. Catalyzes the addition of glutamate to the nucleotide precursor UDP-N-acetylmuramoyl-L-alanine (UMA).</text>
</comment>
<dbReference type="AlphaFoldDB" id="A0A2K9NZK2"/>
<evidence type="ECO:0000256" key="9">
    <source>
        <dbReference type="ARBA" id="ARBA00022741"/>
    </source>
</evidence>
<keyword evidence="17 18" id="KW-0132">Cell division</keyword>
<dbReference type="UniPathway" id="UPA00219"/>
<keyword evidence="17 18" id="KW-0131">Cell cycle</keyword>
<dbReference type="InterPro" id="IPR004101">
    <property type="entry name" value="Mur_ligase_C"/>
</dbReference>
<evidence type="ECO:0000259" key="20">
    <source>
        <dbReference type="Pfam" id="PF08245"/>
    </source>
</evidence>
<keyword evidence="9 17" id="KW-0547">Nucleotide-binding</keyword>
<comment type="similarity">
    <text evidence="4 17">Belongs to the MurCDEF family.</text>
</comment>
<keyword evidence="12 17" id="KW-0573">Peptidoglycan synthesis</keyword>
<dbReference type="Gene3D" id="3.90.190.20">
    <property type="entry name" value="Mur ligase, C-terminal domain"/>
    <property type="match status" value="1"/>
</dbReference>
<evidence type="ECO:0000313" key="22">
    <source>
        <dbReference type="Proteomes" id="UP000235589"/>
    </source>
</evidence>
<dbReference type="Proteomes" id="UP000235589">
    <property type="component" value="Chromosome"/>
</dbReference>
<comment type="catalytic activity">
    <reaction evidence="16 17 18">
        <text>UDP-N-acetyl-alpha-D-muramoyl-L-alanine + D-glutamate + ATP = UDP-N-acetyl-alpha-D-muramoyl-L-alanyl-D-glutamate + ADP + phosphate + H(+)</text>
        <dbReference type="Rhea" id="RHEA:16429"/>
        <dbReference type="ChEBI" id="CHEBI:15378"/>
        <dbReference type="ChEBI" id="CHEBI:29986"/>
        <dbReference type="ChEBI" id="CHEBI:30616"/>
        <dbReference type="ChEBI" id="CHEBI:43474"/>
        <dbReference type="ChEBI" id="CHEBI:83898"/>
        <dbReference type="ChEBI" id="CHEBI:83900"/>
        <dbReference type="ChEBI" id="CHEBI:456216"/>
        <dbReference type="EC" id="6.3.2.9"/>
    </reaction>
</comment>
<dbReference type="SUPFAM" id="SSF53244">
    <property type="entry name" value="MurD-like peptide ligases, peptide-binding domain"/>
    <property type="match status" value="1"/>
</dbReference>
<evidence type="ECO:0000256" key="3">
    <source>
        <dbReference type="ARBA" id="ARBA00004752"/>
    </source>
</evidence>
<feature type="domain" description="Mur ligase C-terminal" evidence="19">
    <location>
        <begin position="327"/>
        <end position="446"/>
    </location>
</feature>
<evidence type="ECO:0000256" key="15">
    <source>
        <dbReference type="ARBA" id="ARBA00032324"/>
    </source>
</evidence>
<keyword evidence="13 17" id="KW-0961">Cell wall biogenesis/degradation</keyword>
<comment type="pathway">
    <text evidence="3 17 18">Cell wall biogenesis; peptidoglycan biosynthesis.</text>
</comment>
<keyword evidence="8 17" id="KW-0436">Ligase</keyword>
<evidence type="ECO:0000256" key="10">
    <source>
        <dbReference type="ARBA" id="ARBA00022840"/>
    </source>
</evidence>
<keyword evidence="10 17" id="KW-0067">ATP-binding</keyword>
<feature type="binding site" evidence="17">
    <location>
        <begin position="130"/>
        <end position="136"/>
    </location>
    <ligand>
        <name>ATP</name>
        <dbReference type="ChEBI" id="CHEBI:30616"/>
    </ligand>
</feature>
<dbReference type="GO" id="GO:0008764">
    <property type="term" value="F:UDP-N-acetylmuramoylalanine-D-glutamate ligase activity"/>
    <property type="evidence" value="ECO:0007669"/>
    <property type="project" value="UniProtKB-UniRule"/>
</dbReference>
<dbReference type="GeneID" id="98061695"/>
<dbReference type="InterPro" id="IPR036615">
    <property type="entry name" value="Mur_ligase_C_dom_sf"/>
</dbReference>
<gene>
    <name evidence="17" type="primary">murD</name>
    <name evidence="21" type="ORF">B9O19_00266</name>
</gene>
<dbReference type="InterPro" id="IPR036565">
    <property type="entry name" value="Mur-like_cat_sf"/>
</dbReference>
<dbReference type="PANTHER" id="PTHR43692">
    <property type="entry name" value="UDP-N-ACETYLMURAMOYLALANINE--D-GLUTAMATE LIGASE"/>
    <property type="match status" value="1"/>
</dbReference>
<sequence>MEVNEYSVPIENFKKKVNGKPVAVVGIGVSNVPLIKFLVGMGSKVTAYDRRTKEQLGDTYSELSALGVSFILGDSYLDKIDDDIKVIFKTPGIRFDVPALSKAVQNGAELTSEMELFFELCPADIIAVTGSDGKTTTTSLIYEMLKRGGYNCYLGGNIGSPLIGEVEKIKHNDKVVVELSSFQLQTMKMSPKIAVVTNITPNHLDWHTDFDEYISAKKTIFLNQGSDGKVVLNYDNDITREFNNETANGIYFSRKNRLNNGYCLNDDMIISFYNDGHIEREILSVEDIYIPGMHNVENYMAAIAAVDGLVSDDIIRKTAKEFVGVPHRIEFVRELNGVKYYNDSIASSPARTTAGLNSFDKKVVLIAGGYDKKIPFEEFGSVVNNKVKSLVLCGFTADKIEDAVKSAQNYNENNIPIYKCSLFEDAVKKAKEIAEAGDVVILSPACASFDLFKNFEERGNTFKNIVNSF</sequence>
<evidence type="ECO:0000256" key="16">
    <source>
        <dbReference type="ARBA" id="ARBA00047632"/>
    </source>
</evidence>
<evidence type="ECO:0000256" key="5">
    <source>
        <dbReference type="ARBA" id="ARBA00012212"/>
    </source>
</evidence>
<evidence type="ECO:0000256" key="7">
    <source>
        <dbReference type="ARBA" id="ARBA00022490"/>
    </source>
</evidence>
<reference evidence="21 22" key="1">
    <citation type="submission" date="2017-04" db="EMBL/GenBank/DDBJ databases">
        <title>Monoglobus pectinilyticus 14 draft genome.</title>
        <authorList>
            <person name="Kim C."/>
            <person name="Rosendale D.I."/>
            <person name="Kelly W.J."/>
            <person name="Tannock G.W."/>
            <person name="Patchett M.L."/>
            <person name="Jordens J.Z."/>
        </authorList>
    </citation>
    <scope>NUCLEOTIDE SEQUENCE [LARGE SCALE GENOMIC DNA]</scope>
    <source>
        <strain evidence="21 22">14</strain>
    </source>
</reference>
<evidence type="ECO:0000256" key="11">
    <source>
        <dbReference type="ARBA" id="ARBA00022960"/>
    </source>
</evidence>
<feature type="domain" description="Mur ligase central" evidence="20">
    <location>
        <begin position="128"/>
        <end position="306"/>
    </location>
</feature>
<evidence type="ECO:0000256" key="1">
    <source>
        <dbReference type="ARBA" id="ARBA00002734"/>
    </source>
</evidence>
<dbReference type="KEGG" id="mpec:B9O19_00266"/>
<dbReference type="GO" id="GO:0005524">
    <property type="term" value="F:ATP binding"/>
    <property type="evidence" value="ECO:0007669"/>
    <property type="project" value="UniProtKB-UniRule"/>
</dbReference>
<evidence type="ECO:0000256" key="12">
    <source>
        <dbReference type="ARBA" id="ARBA00022984"/>
    </source>
</evidence>
<dbReference type="GO" id="GO:0005737">
    <property type="term" value="C:cytoplasm"/>
    <property type="evidence" value="ECO:0007669"/>
    <property type="project" value="UniProtKB-SubCell"/>
</dbReference>
<comment type="subcellular location">
    <subcellularLocation>
        <location evidence="2 17 18">Cytoplasm</location>
    </subcellularLocation>
</comment>
<proteinExistence type="inferred from homology"/>
<dbReference type="GO" id="GO:0051301">
    <property type="term" value="P:cell division"/>
    <property type="evidence" value="ECO:0007669"/>
    <property type="project" value="UniProtKB-KW"/>
</dbReference>
<dbReference type="GO" id="GO:0071555">
    <property type="term" value="P:cell wall organization"/>
    <property type="evidence" value="ECO:0007669"/>
    <property type="project" value="UniProtKB-KW"/>
</dbReference>
<dbReference type="Pfam" id="PF21799">
    <property type="entry name" value="MurD-like_N"/>
    <property type="match status" value="1"/>
</dbReference>
<name>A0A2K9NZK2_9FIRM</name>
<keyword evidence="11 17" id="KW-0133">Cell shape</keyword>
<protein>
    <recommendedName>
        <fullName evidence="6 17">UDP-N-acetylmuramoylalanine--D-glutamate ligase</fullName>
        <ecNumber evidence="5 17">6.3.2.9</ecNumber>
    </recommendedName>
    <alternativeName>
        <fullName evidence="15 17">D-glutamic acid-adding enzyme</fullName>
    </alternativeName>
    <alternativeName>
        <fullName evidence="14 17">UDP-N-acetylmuramoyl-L-alanyl-D-glutamate synthetase</fullName>
    </alternativeName>
</protein>
<evidence type="ECO:0000256" key="13">
    <source>
        <dbReference type="ARBA" id="ARBA00023316"/>
    </source>
</evidence>
<dbReference type="PANTHER" id="PTHR43692:SF1">
    <property type="entry name" value="UDP-N-ACETYLMURAMOYLALANINE--D-GLUTAMATE LIGASE"/>
    <property type="match status" value="1"/>
</dbReference>
<dbReference type="EC" id="6.3.2.9" evidence="5 17"/>
<dbReference type="Pfam" id="PF08245">
    <property type="entry name" value="Mur_ligase_M"/>
    <property type="match status" value="1"/>
</dbReference>
<evidence type="ECO:0000256" key="4">
    <source>
        <dbReference type="ARBA" id="ARBA00010416"/>
    </source>
</evidence>
<evidence type="ECO:0000256" key="8">
    <source>
        <dbReference type="ARBA" id="ARBA00022598"/>
    </source>
</evidence>
<dbReference type="InterPro" id="IPR005762">
    <property type="entry name" value="MurD"/>
</dbReference>
<dbReference type="GO" id="GO:0008360">
    <property type="term" value="P:regulation of cell shape"/>
    <property type="evidence" value="ECO:0007669"/>
    <property type="project" value="UniProtKB-KW"/>
</dbReference>
<dbReference type="EMBL" id="CP020991">
    <property type="protein sequence ID" value="AUO18450.1"/>
    <property type="molecule type" value="Genomic_DNA"/>
</dbReference>
<evidence type="ECO:0000256" key="17">
    <source>
        <dbReference type="HAMAP-Rule" id="MF_00639"/>
    </source>
</evidence>
<evidence type="ECO:0000256" key="6">
    <source>
        <dbReference type="ARBA" id="ARBA00015655"/>
    </source>
</evidence>
<dbReference type="HAMAP" id="MF_00639">
    <property type="entry name" value="MurD"/>
    <property type="match status" value="1"/>
</dbReference>
<dbReference type="RefSeq" id="WP_102364748.1">
    <property type="nucleotide sequence ID" value="NZ_CP020991.1"/>
</dbReference>
<evidence type="ECO:0000256" key="14">
    <source>
        <dbReference type="ARBA" id="ARBA00030398"/>
    </source>
</evidence>
<dbReference type="NCBIfam" id="TIGR01087">
    <property type="entry name" value="murD"/>
    <property type="match status" value="1"/>
</dbReference>
<dbReference type="InterPro" id="IPR013221">
    <property type="entry name" value="Mur_ligase_cen"/>
</dbReference>
<keyword evidence="7 17" id="KW-0963">Cytoplasm</keyword>
<evidence type="ECO:0000256" key="2">
    <source>
        <dbReference type="ARBA" id="ARBA00004496"/>
    </source>
</evidence>
<evidence type="ECO:0000256" key="18">
    <source>
        <dbReference type="RuleBase" id="RU003664"/>
    </source>
</evidence>
<dbReference type="Gene3D" id="3.40.1190.10">
    <property type="entry name" value="Mur-like, catalytic domain"/>
    <property type="match status" value="1"/>
</dbReference>
<dbReference type="Pfam" id="PF02875">
    <property type="entry name" value="Mur_ligase_C"/>
    <property type="match status" value="1"/>
</dbReference>
<dbReference type="SUPFAM" id="SSF53623">
    <property type="entry name" value="MurD-like peptide ligases, catalytic domain"/>
    <property type="match status" value="1"/>
</dbReference>
<keyword evidence="22" id="KW-1185">Reference proteome</keyword>
<accession>A0A2K9NZK2</accession>
<dbReference type="GO" id="GO:0009252">
    <property type="term" value="P:peptidoglycan biosynthetic process"/>
    <property type="evidence" value="ECO:0007669"/>
    <property type="project" value="UniProtKB-UniRule"/>
</dbReference>
<dbReference type="Gene3D" id="3.40.50.720">
    <property type="entry name" value="NAD(P)-binding Rossmann-like Domain"/>
    <property type="match status" value="1"/>
</dbReference>
<evidence type="ECO:0000313" key="21">
    <source>
        <dbReference type="EMBL" id="AUO18450.1"/>
    </source>
</evidence>
<dbReference type="OrthoDB" id="9809796at2"/>